<comment type="caution">
    <text evidence="16">The sequence shown here is derived from an EMBL/GenBank/DDBJ whole genome shotgun (WGS) entry which is preliminary data.</text>
</comment>
<feature type="transmembrane region" description="Helical" evidence="14">
    <location>
        <begin position="446"/>
        <end position="470"/>
    </location>
</feature>
<gene>
    <name evidence="16" type="ORF">CX802_02485</name>
</gene>
<comment type="subcellular location">
    <subcellularLocation>
        <location evidence="2">Cell membrane</location>
        <topology evidence="2">Multi-pass membrane protein</topology>
    </subcellularLocation>
</comment>
<comment type="function">
    <text evidence="1">Efflux system for nickel and cobalt.</text>
</comment>
<dbReference type="GO" id="GO:0046583">
    <property type="term" value="F:monoatomic cation efflux transmembrane transporter activity"/>
    <property type="evidence" value="ECO:0007669"/>
    <property type="project" value="TreeGrafter"/>
</dbReference>
<dbReference type="GO" id="GO:0032025">
    <property type="term" value="P:response to cobalt ion"/>
    <property type="evidence" value="ECO:0007669"/>
    <property type="project" value="TreeGrafter"/>
</dbReference>
<keyword evidence="15" id="KW-0732">Signal</keyword>
<dbReference type="InterPro" id="IPR011541">
    <property type="entry name" value="Ni/Co_transpt_high_affinity"/>
</dbReference>
<organism evidence="16 17">
    <name type="scientific">Campylobacter fetus</name>
    <dbReference type="NCBI Taxonomy" id="196"/>
    <lineage>
        <taxon>Bacteria</taxon>
        <taxon>Pseudomonadati</taxon>
        <taxon>Campylobacterota</taxon>
        <taxon>Epsilonproteobacteria</taxon>
        <taxon>Campylobacterales</taxon>
        <taxon>Campylobacteraceae</taxon>
        <taxon>Campylobacter</taxon>
    </lineage>
</organism>
<keyword evidence="17" id="KW-1185">Reference proteome</keyword>
<evidence type="ECO:0000313" key="16">
    <source>
        <dbReference type="EMBL" id="EAI8858720.1"/>
    </source>
</evidence>
<protein>
    <submittedName>
        <fullName evidence="16">DUF1007 family protein</fullName>
    </submittedName>
</protein>
<keyword evidence="9" id="KW-0406">Ion transport</keyword>
<dbReference type="Proteomes" id="UP000535509">
    <property type="component" value="Unassembled WGS sequence"/>
</dbReference>
<reference evidence="16 17" key="1">
    <citation type="submission" date="2018-06" db="EMBL/GenBank/DDBJ databases">
        <authorList>
            <consortium name="PulseNet: The National Subtyping Network for Foodborne Disease Surveillance"/>
            <person name="Tarr C.L."/>
            <person name="Trees E."/>
            <person name="Katz L.S."/>
            <person name="Carleton-Romer H.A."/>
            <person name="Stroika S."/>
            <person name="Kucerova Z."/>
            <person name="Roache K.F."/>
            <person name="Sabol A.L."/>
            <person name="Besser J."/>
            <person name="Gerner-Smidt P."/>
        </authorList>
    </citation>
    <scope>NUCLEOTIDE SEQUENCE [LARGE SCALE GENOMIC DNA]</scope>
    <source>
        <strain evidence="16 17">PNUSAC001503</strain>
    </source>
</reference>
<keyword evidence="8 14" id="KW-1133">Transmembrane helix</keyword>
<dbReference type="PROSITE" id="PS51257">
    <property type="entry name" value="PROKAR_LIPOPROTEIN"/>
    <property type="match status" value="1"/>
</dbReference>
<keyword evidence="6" id="KW-0533">Nickel</keyword>
<keyword evidence="11 14" id="KW-0472">Membrane</keyword>
<dbReference type="Pfam" id="PF06226">
    <property type="entry name" value="DUF1007"/>
    <property type="match status" value="1"/>
</dbReference>
<evidence type="ECO:0000256" key="11">
    <source>
        <dbReference type="ARBA" id="ARBA00023136"/>
    </source>
</evidence>
<keyword evidence="7 14" id="KW-0812">Transmembrane</keyword>
<evidence type="ECO:0000256" key="13">
    <source>
        <dbReference type="SAM" id="MobiDB-lite"/>
    </source>
</evidence>
<dbReference type="GO" id="GO:0010045">
    <property type="term" value="P:response to nickel cation"/>
    <property type="evidence" value="ECO:0007669"/>
    <property type="project" value="TreeGrafter"/>
</dbReference>
<evidence type="ECO:0000256" key="7">
    <source>
        <dbReference type="ARBA" id="ARBA00022692"/>
    </source>
</evidence>
<evidence type="ECO:0000256" key="1">
    <source>
        <dbReference type="ARBA" id="ARBA00002510"/>
    </source>
</evidence>
<dbReference type="EMBL" id="AABTCC010000005">
    <property type="protein sequence ID" value="EAI8858720.1"/>
    <property type="molecule type" value="Genomic_DNA"/>
</dbReference>
<dbReference type="GO" id="GO:0005886">
    <property type="term" value="C:plasma membrane"/>
    <property type="evidence" value="ECO:0007669"/>
    <property type="project" value="UniProtKB-SubCell"/>
</dbReference>
<evidence type="ECO:0000313" key="17">
    <source>
        <dbReference type="Proteomes" id="UP000535509"/>
    </source>
</evidence>
<dbReference type="PANTHER" id="PTHR40659">
    <property type="entry name" value="NICKEL/COBALT EFFLUX SYSTEM RCNA"/>
    <property type="match status" value="1"/>
</dbReference>
<proteinExistence type="predicted"/>
<keyword evidence="4" id="KW-0813">Transport</keyword>
<dbReference type="RefSeq" id="WP_011732325.1">
    <property type="nucleotide sequence ID" value="NZ_AACCWR020000028.1"/>
</dbReference>
<evidence type="ECO:0000256" key="8">
    <source>
        <dbReference type="ARBA" id="ARBA00022989"/>
    </source>
</evidence>
<feature type="transmembrane region" description="Helical" evidence="14">
    <location>
        <begin position="419"/>
        <end position="440"/>
    </location>
</feature>
<dbReference type="PANTHER" id="PTHR40659:SF1">
    <property type="entry name" value="NICKEL_COBALT EFFLUX SYSTEM RCNA"/>
    <property type="match status" value="1"/>
</dbReference>
<accession>A0A5L4IEJ2</accession>
<evidence type="ECO:0000256" key="5">
    <source>
        <dbReference type="ARBA" id="ARBA00022475"/>
    </source>
</evidence>
<sequence length="513" mass="57395">MKVVFLTLILLLQSAFGCALCSLYSPTAHTEISFIEDDDKIKDAKVKWIFSENFTELTFKTYDINSNLKLEEDELSEIQKALLDYLEPKDYLMDFSYYDGEEKSKKLNLKANEVKTAIEDGRLVFTFLFPLNLDLKDGRVIRISIFDTQEYFNFKIADSSAYETKSGLFINPNINLNIAFYEIDKEKKTNPDKPSLASIIPKNTNLSNADESPKYDSTQNATLDSLKDIDRIDEEKYNLLAKVSTNYLDNLKMLIKDSSGSGVFAILLVSFVYGFLHAAGPGHGKLLTTSYFVANRASYMKAINLSLKIGFLHVIGALILVYVMMFVINAFITKATNEAASITTKISAVIIILIAIFMIFTKLKIFFKSKKIKFKTISDQSKIYTKIFNYSNSNHEHNGTCGCVCASFSSGFPRSVYEWMLVFAAALVPCPGTVLVFVLAFSLGSFGIGLASAFMIGLGMASVIFIAAVFGKSMNDSLFKFKNLRVYLEFLALALMIVLGVYMFIISSRVSVL</sequence>
<feature type="region of interest" description="Disordered" evidence="13">
    <location>
        <begin position="188"/>
        <end position="218"/>
    </location>
</feature>
<feature type="chain" id="PRO_5043501313" evidence="15">
    <location>
        <begin position="31"/>
        <end position="513"/>
    </location>
</feature>
<name>A0A5L4IEJ2_CAMFE</name>
<dbReference type="GO" id="GO:0006824">
    <property type="term" value="P:cobalt ion transport"/>
    <property type="evidence" value="ECO:0007669"/>
    <property type="project" value="UniProtKB-KW"/>
</dbReference>
<dbReference type="InterPro" id="IPR010412">
    <property type="entry name" value="DUF1007"/>
</dbReference>
<evidence type="ECO:0000256" key="9">
    <source>
        <dbReference type="ARBA" id="ARBA00023065"/>
    </source>
</evidence>
<dbReference type="Pfam" id="PF03824">
    <property type="entry name" value="NicO"/>
    <property type="match status" value="1"/>
</dbReference>
<keyword evidence="3" id="KW-0171">Cobalt transport</keyword>
<keyword evidence="5" id="KW-1003">Cell membrane</keyword>
<evidence type="ECO:0000256" key="15">
    <source>
        <dbReference type="SAM" id="SignalP"/>
    </source>
</evidence>
<dbReference type="InterPro" id="IPR051224">
    <property type="entry name" value="NiCoT_RcnA"/>
</dbReference>
<feature type="transmembrane region" description="Helical" evidence="14">
    <location>
        <begin position="309"/>
        <end position="332"/>
    </location>
</feature>
<evidence type="ECO:0000256" key="4">
    <source>
        <dbReference type="ARBA" id="ARBA00022448"/>
    </source>
</evidence>
<evidence type="ECO:0000256" key="10">
    <source>
        <dbReference type="ARBA" id="ARBA00023112"/>
    </source>
</evidence>
<keyword evidence="10" id="KW-0921">Nickel transport</keyword>
<feature type="transmembrane region" description="Helical" evidence="14">
    <location>
        <begin position="490"/>
        <end position="510"/>
    </location>
</feature>
<dbReference type="GeneID" id="61065542"/>
<keyword evidence="12" id="KW-0170">Cobalt</keyword>
<evidence type="ECO:0000256" key="2">
    <source>
        <dbReference type="ARBA" id="ARBA00004651"/>
    </source>
</evidence>
<evidence type="ECO:0000256" key="12">
    <source>
        <dbReference type="ARBA" id="ARBA00023285"/>
    </source>
</evidence>
<dbReference type="GO" id="GO:0015099">
    <property type="term" value="F:nickel cation transmembrane transporter activity"/>
    <property type="evidence" value="ECO:0007669"/>
    <property type="project" value="InterPro"/>
</dbReference>
<feature type="transmembrane region" description="Helical" evidence="14">
    <location>
        <begin position="344"/>
        <end position="367"/>
    </location>
</feature>
<feature type="compositionally biased region" description="Polar residues" evidence="13">
    <location>
        <begin position="201"/>
        <end position="218"/>
    </location>
</feature>
<feature type="signal peptide" evidence="15">
    <location>
        <begin position="1"/>
        <end position="30"/>
    </location>
</feature>
<feature type="transmembrane region" description="Helical" evidence="14">
    <location>
        <begin position="258"/>
        <end position="276"/>
    </location>
</feature>
<dbReference type="OMA" id="WQFIVPE"/>
<evidence type="ECO:0000256" key="6">
    <source>
        <dbReference type="ARBA" id="ARBA00022596"/>
    </source>
</evidence>
<dbReference type="AlphaFoldDB" id="A0A5L4IEJ2"/>
<evidence type="ECO:0000256" key="3">
    <source>
        <dbReference type="ARBA" id="ARBA00022426"/>
    </source>
</evidence>
<evidence type="ECO:0000256" key="14">
    <source>
        <dbReference type="SAM" id="Phobius"/>
    </source>
</evidence>